<organism evidence="2 3">
    <name type="scientific">Donghicola eburneus</name>
    <dbReference type="NCBI Taxonomy" id="393278"/>
    <lineage>
        <taxon>Bacteria</taxon>
        <taxon>Pseudomonadati</taxon>
        <taxon>Pseudomonadota</taxon>
        <taxon>Alphaproteobacteria</taxon>
        <taxon>Rhodobacterales</taxon>
        <taxon>Roseobacteraceae</taxon>
        <taxon>Donghicola</taxon>
    </lineage>
</organism>
<dbReference type="AlphaFoldDB" id="A0A1M4MYT1"/>
<dbReference type="RefSeq" id="WP_072702640.1">
    <property type="nucleotide sequence ID" value="NZ_FMJB01000014.1"/>
</dbReference>
<evidence type="ECO:0000313" key="2">
    <source>
        <dbReference type="EMBL" id="SCM66036.1"/>
    </source>
</evidence>
<accession>A0A1M4MYT1</accession>
<name>A0A1M4MYT1_9RHOB</name>
<dbReference type="Pfam" id="PF05171">
    <property type="entry name" value="HemS"/>
    <property type="match status" value="2"/>
</dbReference>
<dbReference type="GO" id="GO:0006826">
    <property type="term" value="P:iron ion transport"/>
    <property type="evidence" value="ECO:0007669"/>
    <property type="project" value="InterPro"/>
</dbReference>
<dbReference type="InterPro" id="IPR007845">
    <property type="entry name" value="HemS/ChuX_dom"/>
</dbReference>
<dbReference type="CDD" id="cd16830">
    <property type="entry name" value="HemS-like_N"/>
    <property type="match status" value="1"/>
</dbReference>
<dbReference type="SUPFAM" id="SSF144064">
    <property type="entry name" value="Heme iron utilization protein-like"/>
    <property type="match status" value="1"/>
</dbReference>
<sequence length="347" mass="38506">MPKDIHLTAADIRSLRTENPNQRIRDFATTHGLSEAAVLDAHIGEGVTPITADLTAALARVPRFGQVMALTRNEHVVSEVHGEYGEYRAGERAGMILNRPIDMRYFPRHFVRGFAVERHTDDGPRHSLQFFDAAGDAMHKVHLTAASDAEPWADVVEQLRVAAPVGDFEPRRAIEPAKENHDKADRLREQWAAMTDTHQFLGLVDRLKMNRLGAYRVAGAPFVRQLDAGAVLTALEQSAVQEVPVMTFVGNHGCIQIHTGTPQTTKVMGPWFNILDPGFNLHLKTDPIAEVYAVEKPTRRGTALSVEAFDAMGGLILQIFGVRTRDEDFYEGWNHIVRDLPTAAEGL</sequence>
<evidence type="ECO:0000313" key="3">
    <source>
        <dbReference type="Proteomes" id="UP000184085"/>
    </source>
</evidence>
<feature type="domain" description="Haemin-degrading HemS/ChuX" evidence="1">
    <location>
        <begin position="208"/>
        <end position="339"/>
    </location>
</feature>
<evidence type="ECO:0000259" key="1">
    <source>
        <dbReference type="Pfam" id="PF05171"/>
    </source>
</evidence>
<protein>
    <recommendedName>
        <fullName evidence="1">Haemin-degrading HemS/ChuX domain-containing protein</fullName>
    </recommendedName>
</protein>
<gene>
    <name evidence="2" type="ORF">KARMA_0208</name>
</gene>
<dbReference type="CDD" id="cd16831">
    <property type="entry name" value="HemS-like_C"/>
    <property type="match status" value="1"/>
</dbReference>
<dbReference type="Gene3D" id="3.40.1570.10">
    <property type="entry name" value="HemS/ChuS/ChuX like domains"/>
    <property type="match status" value="2"/>
</dbReference>
<dbReference type="Proteomes" id="UP000184085">
    <property type="component" value="Unassembled WGS sequence"/>
</dbReference>
<dbReference type="EMBL" id="FMJB01000014">
    <property type="protein sequence ID" value="SCM66036.1"/>
    <property type="molecule type" value="Genomic_DNA"/>
</dbReference>
<keyword evidence="3" id="KW-1185">Reference proteome</keyword>
<feature type="domain" description="Haemin-degrading HemS/ChuX" evidence="1">
    <location>
        <begin position="32"/>
        <end position="159"/>
    </location>
</feature>
<dbReference type="InterPro" id="IPR053733">
    <property type="entry name" value="Heme_Transport_Util_sf"/>
</dbReference>
<reference evidence="3" key="1">
    <citation type="submission" date="2016-09" db="EMBL/GenBank/DDBJ databases">
        <authorList>
            <person name="Wibberg D."/>
        </authorList>
    </citation>
    <scope>NUCLEOTIDE SEQUENCE [LARGE SCALE GENOMIC DNA]</scope>
</reference>
<proteinExistence type="predicted"/>